<protein>
    <recommendedName>
        <fullName evidence="3">Glycine cleavage system H protein</fullName>
    </recommendedName>
</protein>
<comment type="subunit">
    <text evidence="3">The glycine cleavage system is composed of four proteins: P, T, L and H.</text>
</comment>
<dbReference type="NCBIfam" id="TIGR00527">
    <property type="entry name" value="gcvH"/>
    <property type="match status" value="1"/>
</dbReference>
<dbReference type="SUPFAM" id="SSF51230">
    <property type="entry name" value="Single hybrid motif"/>
    <property type="match status" value="1"/>
</dbReference>
<dbReference type="InterPro" id="IPR033753">
    <property type="entry name" value="GCV_H/Fam206"/>
</dbReference>
<dbReference type="GO" id="GO:0005960">
    <property type="term" value="C:glycine cleavage complex"/>
    <property type="evidence" value="ECO:0007669"/>
    <property type="project" value="InterPro"/>
</dbReference>
<feature type="domain" description="Lipoyl-binding" evidence="5">
    <location>
        <begin position="23"/>
        <end position="104"/>
    </location>
</feature>
<dbReference type="HOGENOM" id="CLU_097408_2_2_12"/>
<evidence type="ECO:0000256" key="2">
    <source>
        <dbReference type="ARBA" id="ARBA00022823"/>
    </source>
</evidence>
<dbReference type="InterPro" id="IPR002930">
    <property type="entry name" value="GCV_H"/>
</dbReference>
<dbReference type="GO" id="GO:0009249">
    <property type="term" value="P:protein lipoylation"/>
    <property type="evidence" value="ECO:0007669"/>
    <property type="project" value="TreeGrafter"/>
</dbReference>
<evidence type="ECO:0000313" key="7">
    <source>
        <dbReference type="Proteomes" id="UP000005737"/>
    </source>
</evidence>
<comment type="function">
    <text evidence="3">The glycine cleavage system catalyzes the degradation of glycine. The H protein shuttles the methylamine group of glycine from the P protein to the T protein.</text>
</comment>
<proteinExistence type="inferred from homology"/>
<dbReference type="InterPro" id="IPR011053">
    <property type="entry name" value="Single_hybrid_motif"/>
</dbReference>
<sequence>MSEIRNDYKYTKNHEWLKVEGDVALVGISDHAQHALGDIVFVKTGDVGEKVEAGKSFGFIESVKAAEDLYAPVGGEIAEVNTAISGKPEAINQDPYGSWIIKIRNFNQAEIDGLLDAQAYDALVQSLDH</sequence>
<dbReference type="HAMAP" id="MF_00272">
    <property type="entry name" value="GcvH"/>
    <property type="match status" value="1"/>
</dbReference>
<gene>
    <name evidence="3" type="primary">gcvH</name>
    <name evidence="6" type="ORF">Lepil_0830</name>
</gene>
<dbReference type="STRING" id="183.GCA_002009735_00945"/>
<dbReference type="InterPro" id="IPR003016">
    <property type="entry name" value="2-oxoA_DH_lipoyl-BS"/>
</dbReference>
<dbReference type="GO" id="GO:0005829">
    <property type="term" value="C:cytosol"/>
    <property type="evidence" value="ECO:0007669"/>
    <property type="project" value="TreeGrafter"/>
</dbReference>
<dbReference type="Proteomes" id="UP000005737">
    <property type="component" value="Unassembled WGS sequence"/>
</dbReference>
<dbReference type="AlphaFoldDB" id="H2CEE5"/>
<evidence type="ECO:0000259" key="5">
    <source>
        <dbReference type="PROSITE" id="PS50968"/>
    </source>
</evidence>
<comment type="cofactor">
    <cofactor evidence="3">
        <name>(R)-lipoate</name>
        <dbReference type="ChEBI" id="CHEBI:83088"/>
    </cofactor>
    <text evidence="3">Binds 1 lipoyl cofactor covalently.</text>
</comment>
<name>H2CEE5_9LEPT</name>
<dbReference type="InterPro" id="IPR017453">
    <property type="entry name" value="GCV_H_sub"/>
</dbReference>
<dbReference type="InterPro" id="IPR000089">
    <property type="entry name" value="Biotin_lipoyl"/>
</dbReference>
<dbReference type="CDD" id="cd06848">
    <property type="entry name" value="GCS_H"/>
    <property type="match status" value="1"/>
</dbReference>
<keyword evidence="7" id="KW-1185">Reference proteome</keyword>
<evidence type="ECO:0000313" key="6">
    <source>
        <dbReference type="EMBL" id="EHQ05531.1"/>
    </source>
</evidence>
<keyword evidence="2 3" id="KW-0450">Lipoyl</keyword>
<evidence type="ECO:0000256" key="4">
    <source>
        <dbReference type="PIRSR" id="PIRSR617453-50"/>
    </source>
</evidence>
<dbReference type="EMBL" id="JH597773">
    <property type="protein sequence ID" value="EHQ05531.1"/>
    <property type="molecule type" value="Genomic_DNA"/>
</dbReference>
<evidence type="ECO:0000256" key="1">
    <source>
        <dbReference type="ARBA" id="ARBA00009249"/>
    </source>
</evidence>
<feature type="modified residue" description="N6-lipoyllysine" evidence="3 4">
    <location>
        <position position="64"/>
    </location>
</feature>
<evidence type="ECO:0000256" key="3">
    <source>
        <dbReference type="HAMAP-Rule" id="MF_00272"/>
    </source>
</evidence>
<dbReference type="PANTHER" id="PTHR11715:SF3">
    <property type="entry name" value="GLYCINE CLEAVAGE SYSTEM H PROTEIN-RELATED"/>
    <property type="match status" value="1"/>
</dbReference>
<dbReference type="PANTHER" id="PTHR11715">
    <property type="entry name" value="GLYCINE CLEAVAGE SYSTEM H PROTEIN"/>
    <property type="match status" value="1"/>
</dbReference>
<dbReference type="PROSITE" id="PS00189">
    <property type="entry name" value="LIPOYL"/>
    <property type="match status" value="1"/>
</dbReference>
<accession>H2CEE5</accession>
<dbReference type="RefSeq" id="WP_002770248.1">
    <property type="nucleotide sequence ID" value="NZ_JH597773.1"/>
</dbReference>
<comment type="similarity">
    <text evidence="1 3">Belongs to the GcvH family.</text>
</comment>
<dbReference type="Pfam" id="PF01597">
    <property type="entry name" value="GCV_H"/>
    <property type="match status" value="1"/>
</dbReference>
<dbReference type="GO" id="GO:0019464">
    <property type="term" value="P:glycine decarboxylation via glycine cleavage system"/>
    <property type="evidence" value="ECO:0007669"/>
    <property type="project" value="UniProtKB-UniRule"/>
</dbReference>
<organism evidence="6 7">
    <name type="scientific">Leptonema illini DSM 21528</name>
    <dbReference type="NCBI Taxonomy" id="929563"/>
    <lineage>
        <taxon>Bacteria</taxon>
        <taxon>Pseudomonadati</taxon>
        <taxon>Spirochaetota</taxon>
        <taxon>Spirochaetia</taxon>
        <taxon>Leptospirales</taxon>
        <taxon>Leptospiraceae</taxon>
        <taxon>Leptonema</taxon>
    </lineage>
</organism>
<dbReference type="PROSITE" id="PS50968">
    <property type="entry name" value="BIOTINYL_LIPOYL"/>
    <property type="match status" value="1"/>
</dbReference>
<reference evidence="6 7" key="1">
    <citation type="submission" date="2011-10" db="EMBL/GenBank/DDBJ databases">
        <title>The Improved High-Quality Draft genome of Leptonema illini DSM 21528.</title>
        <authorList>
            <consortium name="US DOE Joint Genome Institute (JGI-PGF)"/>
            <person name="Lucas S."/>
            <person name="Copeland A."/>
            <person name="Lapidus A."/>
            <person name="Glavina del Rio T."/>
            <person name="Dalin E."/>
            <person name="Tice H."/>
            <person name="Bruce D."/>
            <person name="Goodwin L."/>
            <person name="Pitluck S."/>
            <person name="Peters L."/>
            <person name="Mikhailova N."/>
            <person name="Held B."/>
            <person name="Kyrpides N."/>
            <person name="Mavromatis K."/>
            <person name="Ivanova N."/>
            <person name="Markowitz V."/>
            <person name="Cheng J.-F."/>
            <person name="Hugenholtz P."/>
            <person name="Woyke T."/>
            <person name="Wu D."/>
            <person name="Gronow S."/>
            <person name="Wellnitz S."/>
            <person name="Brambilla E.-M."/>
            <person name="Klenk H.-P."/>
            <person name="Eisen J.A."/>
        </authorList>
    </citation>
    <scope>NUCLEOTIDE SEQUENCE [LARGE SCALE GENOMIC DNA]</scope>
    <source>
        <strain evidence="6 7">DSM 21528</strain>
    </source>
</reference>
<dbReference type="NCBIfam" id="NF002270">
    <property type="entry name" value="PRK01202.1"/>
    <property type="match status" value="1"/>
</dbReference>
<dbReference type="Gene3D" id="2.40.50.100">
    <property type="match status" value="1"/>
</dbReference>